<keyword evidence="4" id="KW-1185">Reference proteome</keyword>
<keyword evidence="1" id="KW-0732">Signal</keyword>
<evidence type="ECO:0000313" key="3">
    <source>
        <dbReference type="EMBL" id="APZ91161.1"/>
    </source>
</evidence>
<protein>
    <submittedName>
        <fullName evidence="3">Hydroxypyruvate isomerase</fullName>
    </submittedName>
</protein>
<evidence type="ECO:0000313" key="4">
    <source>
        <dbReference type="Proteomes" id="UP000187735"/>
    </source>
</evidence>
<dbReference type="STRING" id="1891926.Fuma_00747"/>
<dbReference type="AlphaFoldDB" id="A0A1P8WAT9"/>
<keyword evidence="3" id="KW-0413">Isomerase</keyword>
<dbReference type="RefSeq" id="WP_077028083.1">
    <property type="nucleotide sequence ID" value="NZ_CP017641.1"/>
</dbReference>
<dbReference type="InterPro" id="IPR036237">
    <property type="entry name" value="Xyl_isomerase-like_sf"/>
</dbReference>
<name>A0A1P8WAT9_9PLAN</name>
<dbReference type="Pfam" id="PF01261">
    <property type="entry name" value="AP_endonuc_2"/>
    <property type="match status" value="1"/>
</dbReference>
<feature type="chain" id="PRO_5012727006" evidence="1">
    <location>
        <begin position="31"/>
        <end position="318"/>
    </location>
</feature>
<dbReference type="InterPro" id="IPR006311">
    <property type="entry name" value="TAT_signal"/>
</dbReference>
<gene>
    <name evidence="3" type="ORF">Fuma_00747</name>
</gene>
<dbReference type="KEGG" id="fmr:Fuma_00747"/>
<evidence type="ECO:0000256" key="1">
    <source>
        <dbReference type="SAM" id="SignalP"/>
    </source>
</evidence>
<dbReference type="InterPro" id="IPR013022">
    <property type="entry name" value="Xyl_isomerase-like_TIM-brl"/>
</dbReference>
<dbReference type="GO" id="GO:0016853">
    <property type="term" value="F:isomerase activity"/>
    <property type="evidence" value="ECO:0007669"/>
    <property type="project" value="UniProtKB-KW"/>
</dbReference>
<dbReference type="OrthoDB" id="256906at2"/>
<reference evidence="3 4" key="1">
    <citation type="journal article" date="2016" name="Front. Microbiol.">
        <title>Fuerstia marisgermanicae gen. nov., sp. nov., an Unusual Member of the Phylum Planctomycetes from the German Wadden Sea.</title>
        <authorList>
            <person name="Kohn T."/>
            <person name="Heuer A."/>
            <person name="Jogler M."/>
            <person name="Vollmers J."/>
            <person name="Boedeker C."/>
            <person name="Bunk B."/>
            <person name="Rast P."/>
            <person name="Borchert D."/>
            <person name="Glockner I."/>
            <person name="Freese H.M."/>
            <person name="Klenk H.P."/>
            <person name="Overmann J."/>
            <person name="Kaster A.K."/>
            <person name="Rohde M."/>
            <person name="Wiegand S."/>
            <person name="Jogler C."/>
        </authorList>
    </citation>
    <scope>NUCLEOTIDE SEQUENCE [LARGE SCALE GENOMIC DNA]</scope>
    <source>
        <strain evidence="3 4">NH11</strain>
    </source>
</reference>
<dbReference type="PANTHER" id="PTHR12110:SF53">
    <property type="entry name" value="BLR5974 PROTEIN"/>
    <property type="match status" value="1"/>
</dbReference>
<dbReference type="SUPFAM" id="SSF51658">
    <property type="entry name" value="Xylose isomerase-like"/>
    <property type="match status" value="1"/>
</dbReference>
<accession>A0A1P8WAT9</accession>
<keyword evidence="3" id="KW-0670">Pyruvate</keyword>
<proteinExistence type="predicted"/>
<organism evidence="3 4">
    <name type="scientific">Fuerstiella marisgermanici</name>
    <dbReference type="NCBI Taxonomy" id="1891926"/>
    <lineage>
        <taxon>Bacteria</taxon>
        <taxon>Pseudomonadati</taxon>
        <taxon>Planctomycetota</taxon>
        <taxon>Planctomycetia</taxon>
        <taxon>Planctomycetales</taxon>
        <taxon>Planctomycetaceae</taxon>
        <taxon>Fuerstiella</taxon>
    </lineage>
</organism>
<evidence type="ECO:0000259" key="2">
    <source>
        <dbReference type="Pfam" id="PF01261"/>
    </source>
</evidence>
<feature type="domain" description="Xylose isomerase-like TIM barrel" evidence="2">
    <location>
        <begin position="67"/>
        <end position="313"/>
    </location>
</feature>
<dbReference type="InterPro" id="IPR050312">
    <property type="entry name" value="IolE/XylAMocC-like"/>
</dbReference>
<dbReference type="PROSITE" id="PS51318">
    <property type="entry name" value="TAT"/>
    <property type="match status" value="1"/>
</dbReference>
<feature type="signal peptide" evidence="1">
    <location>
        <begin position="1"/>
        <end position="30"/>
    </location>
</feature>
<dbReference type="Gene3D" id="3.20.20.150">
    <property type="entry name" value="Divalent-metal-dependent TIM barrel enzymes"/>
    <property type="match status" value="1"/>
</dbReference>
<dbReference type="Proteomes" id="UP000187735">
    <property type="component" value="Chromosome"/>
</dbReference>
<dbReference type="EMBL" id="CP017641">
    <property type="protein sequence ID" value="APZ91161.1"/>
    <property type="molecule type" value="Genomic_DNA"/>
</dbReference>
<sequence length="318" mass="35465" precursor="true">MKHLTRRSAVSSVIAGVAASAIPFGSSASAADEPKKTEPKRRTRFAVSSYSFWQFKNEDLRPIETCIDLAAEWGFDGVELLEMQMVNKDNATLQKLKQRAFVNGMDLSGFSTHQGWVNPDADVRNKNTQKTINSIEIAYKLGIPTMRVNTGRWGTSGNFDELMANRGIEPTLEGYTEDDGFKWVIDGLTECLPTAEKCGVTLGLENHWGLGRTPEGVMKIVRAIDSPWLKTTLDTGNFLEDPYDRLELMADDAVLVQAKTYYGGGMWYTLDLDYPRIARLLNKHSYNGYVSLEFEGKENPKTAIPKSLKMLQAAFEAA</sequence>
<dbReference type="PANTHER" id="PTHR12110">
    <property type="entry name" value="HYDROXYPYRUVATE ISOMERASE"/>
    <property type="match status" value="1"/>
</dbReference>